<dbReference type="SMART" id="SM00220">
    <property type="entry name" value="S_TKc"/>
    <property type="match status" value="1"/>
</dbReference>
<dbReference type="PROSITE" id="PS00108">
    <property type="entry name" value="PROTEIN_KINASE_ST"/>
    <property type="match status" value="1"/>
</dbReference>
<dbReference type="GO" id="GO:0030332">
    <property type="term" value="F:cyclin binding"/>
    <property type="evidence" value="ECO:0007669"/>
    <property type="project" value="TreeGrafter"/>
</dbReference>
<gene>
    <name evidence="13" type="primary">cdk2</name>
</gene>
<name>H2VDI9_TAKRU</name>
<dbReference type="GeneTree" id="ENSGT00940000159517"/>
<dbReference type="Gene3D" id="3.30.200.20">
    <property type="entry name" value="Phosphorylase Kinase, domain 1"/>
    <property type="match status" value="1"/>
</dbReference>
<protein>
    <recommendedName>
        <fullName evidence="2">cyclin-dependent kinase</fullName>
        <ecNumber evidence="2">2.7.11.22</ecNumber>
    </recommendedName>
</protein>
<keyword evidence="14" id="KW-1185">Reference proteome</keyword>
<comment type="similarity">
    <text evidence="1">Belongs to the protein kinase superfamily. CMGC Ser/Thr protein kinase family. CDC2/CDKX subfamily.</text>
</comment>
<dbReference type="InterPro" id="IPR017441">
    <property type="entry name" value="Protein_kinase_ATP_BS"/>
</dbReference>
<dbReference type="PROSITE" id="PS50011">
    <property type="entry name" value="PROTEIN_KINASE_DOM"/>
    <property type="match status" value="1"/>
</dbReference>
<evidence type="ECO:0000256" key="7">
    <source>
        <dbReference type="ARBA" id="ARBA00022840"/>
    </source>
</evidence>
<evidence type="ECO:0000256" key="6">
    <source>
        <dbReference type="ARBA" id="ARBA00022777"/>
    </source>
</evidence>
<dbReference type="GO" id="GO:0007165">
    <property type="term" value="P:signal transduction"/>
    <property type="evidence" value="ECO:0007669"/>
    <property type="project" value="TreeGrafter"/>
</dbReference>
<dbReference type="SUPFAM" id="SSF56112">
    <property type="entry name" value="Protein kinase-like (PK-like)"/>
    <property type="match status" value="1"/>
</dbReference>
<dbReference type="GO" id="GO:0004693">
    <property type="term" value="F:cyclin-dependent protein serine/threonine kinase activity"/>
    <property type="evidence" value="ECO:0007669"/>
    <property type="project" value="UniProtKB-EC"/>
</dbReference>
<dbReference type="GO" id="GO:0000307">
    <property type="term" value="C:cyclin-dependent protein kinase holoenzyme complex"/>
    <property type="evidence" value="ECO:0007669"/>
    <property type="project" value="TreeGrafter"/>
</dbReference>
<keyword evidence="5 10" id="KW-0547">Nucleotide-binding</keyword>
<evidence type="ECO:0000256" key="1">
    <source>
        <dbReference type="ARBA" id="ARBA00006485"/>
    </source>
</evidence>
<evidence type="ECO:0000313" key="13">
    <source>
        <dbReference type="Ensembl" id="ENSTRUP00000047284.3"/>
    </source>
</evidence>
<dbReference type="HOGENOM" id="CLU_000288_181_1_1"/>
<dbReference type="PANTHER" id="PTHR24056:SF254">
    <property type="entry name" value="CYCLIN-DEPENDENT KINASE 2"/>
    <property type="match status" value="1"/>
</dbReference>
<keyword evidence="4" id="KW-0808">Transferase</keyword>
<comment type="catalytic activity">
    <reaction evidence="9">
        <text>L-seryl-[protein] + ATP = O-phospho-L-seryl-[protein] + ADP + H(+)</text>
        <dbReference type="Rhea" id="RHEA:17989"/>
        <dbReference type="Rhea" id="RHEA-COMP:9863"/>
        <dbReference type="Rhea" id="RHEA-COMP:11604"/>
        <dbReference type="ChEBI" id="CHEBI:15378"/>
        <dbReference type="ChEBI" id="CHEBI:29999"/>
        <dbReference type="ChEBI" id="CHEBI:30616"/>
        <dbReference type="ChEBI" id="CHEBI:83421"/>
        <dbReference type="ChEBI" id="CHEBI:456216"/>
        <dbReference type="EC" id="2.7.11.22"/>
    </reaction>
</comment>
<evidence type="ECO:0000256" key="5">
    <source>
        <dbReference type="ARBA" id="ARBA00022741"/>
    </source>
</evidence>
<keyword evidence="6" id="KW-0418">Kinase</keyword>
<evidence type="ECO:0000313" key="14">
    <source>
        <dbReference type="Proteomes" id="UP000005226"/>
    </source>
</evidence>
<dbReference type="Gene3D" id="1.10.510.10">
    <property type="entry name" value="Transferase(Phosphotransferase) domain 1"/>
    <property type="match status" value="2"/>
</dbReference>
<evidence type="ECO:0000259" key="12">
    <source>
        <dbReference type="PROSITE" id="PS50011"/>
    </source>
</evidence>
<dbReference type="GO" id="GO:0010468">
    <property type="term" value="P:regulation of gene expression"/>
    <property type="evidence" value="ECO:0007669"/>
    <property type="project" value="TreeGrafter"/>
</dbReference>
<dbReference type="PANTHER" id="PTHR24056">
    <property type="entry name" value="CELL DIVISION PROTEIN KINASE"/>
    <property type="match status" value="1"/>
</dbReference>
<dbReference type="eggNOG" id="KOG0594">
    <property type="taxonomic scope" value="Eukaryota"/>
</dbReference>
<accession>H2VDI9</accession>
<feature type="domain" description="Protein kinase" evidence="12">
    <location>
        <begin position="4"/>
        <end position="226"/>
    </location>
</feature>
<reference evidence="13" key="3">
    <citation type="submission" date="2025-09" db="UniProtKB">
        <authorList>
            <consortium name="Ensembl"/>
        </authorList>
    </citation>
    <scope>IDENTIFICATION</scope>
</reference>
<dbReference type="GO" id="GO:0005737">
    <property type="term" value="C:cytoplasm"/>
    <property type="evidence" value="ECO:0007669"/>
    <property type="project" value="TreeGrafter"/>
</dbReference>
<feature type="binding site" evidence="10">
    <location>
        <position position="33"/>
    </location>
    <ligand>
        <name>ATP</name>
        <dbReference type="ChEBI" id="CHEBI:30616"/>
    </ligand>
</feature>
<sequence>MDAFQKVEKIGEGTYGVVYKAKHKVTGETVALKKIRLETLRDVIHTENKLYLVFEFLHQDLKKFMDSSTVTGIPLPLVKSYLFQLLQGLAFCHSHRVLHRDLKPQNLLINAQGEIKLADFGLARAFGVPVRTYTHEVTRRALFPGDSEIDQLFRIFRTLGTPDETVWPGVTSLPDYKPSFPKWARQELSKVAPLLDEDGRELLGEMLKYDPNKRLSAKNALVHRFFRDVTLAIPNLRL</sequence>
<dbReference type="InterPro" id="IPR000719">
    <property type="entry name" value="Prot_kinase_dom"/>
</dbReference>
<comment type="catalytic activity">
    <reaction evidence="8">
        <text>L-threonyl-[protein] + ATP = O-phospho-L-threonyl-[protein] + ADP + H(+)</text>
        <dbReference type="Rhea" id="RHEA:46608"/>
        <dbReference type="Rhea" id="RHEA-COMP:11060"/>
        <dbReference type="Rhea" id="RHEA-COMP:11605"/>
        <dbReference type="ChEBI" id="CHEBI:15378"/>
        <dbReference type="ChEBI" id="CHEBI:30013"/>
        <dbReference type="ChEBI" id="CHEBI:30616"/>
        <dbReference type="ChEBI" id="CHEBI:61977"/>
        <dbReference type="ChEBI" id="CHEBI:456216"/>
        <dbReference type="EC" id="2.7.11.22"/>
    </reaction>
</comment>
<keyword evidence="3 11" id="KW-0723">Serine/threonine-protein kinase</keyword>
<dbReference type="GO" id="GO:0000082">
    <property type="term" value="P:G1/S transition of mitotic cell cycle"/>
    <property type="evidence" value="ECO:0007669"/>
    <property type="project" value="TreeGrafter"/>
</dbReference>
<evidence type="ECO:0000256" key="11">
    <source>
        <dbReference type="RuleBase" id="RU000304"/>
    </source>
</evidence>
<evidence type="ECO:0000256" key="2">
    <source>
        <dbReference type="ARBA" id="ARBA00012425"/>
    </source>
</evidence>
<evidence type="ECO:0000256" key="10">
    <source>
        <dbReference type="PROSITE-ProRule" id="PRU10141"/>
    </source>
</evidence>
<evidence type="ECO:0000256" key="8">
    <source>
        <dbReference type="ARBA" id="ARBA00047811"/>
    </source>
</evidence>
<dbReference type="GO" id="GO:0010389">
    <property type="term" value="P:regulation of G2/M transition of mitotic cell cycle"/>
    <property type="evidence" value="ECO:0007669"/>
    <property type="project" value="TreeGrafter"/>
</dbReference>
<evidence type="ECO:0000256" key="9">
    <source>
        <dbReference type="ARBA" id="ARBA00048367"/>
    </source>
</evidence>
<dbReference type="GO" id="GO:0005634">
    <property type="term" value="C:nucleus"/>
    <property type="evidence" value="ECO:0007669"/>
    <property type="project" value="TreeGrafter"/>
</dbReference>
<evidence type="ECO:0000256" key="4">
    <source>
        <dbReference type="ARBA" id="ARBA00022679"/>
    </source>
</evidence>
<dbReference type="Pfam" id="PF00069">
    <property type="entry name" value="Pkinase"/>
    <property type="match status" value="1"/>
</dbReference>
<reference evidence="13 14" key="1">
    <citation type="journal article" date="2011" name="Genome Biol. Evol.">
        <title>Integration of the genetic map and genome assembly of fugu facilitates insights into distinct features of genome evolution in teleosts and mammals.</title>
        <authorList>
            <person name="Kai W."/>
            <person name="Kikuchi K."/>
            <person name="Tohari S."/>
            <person name="Chew A.K."/>
            <person name="Tay A."/>
            <person name="Fujiwara A."/>
            <person name="Hosoya S."/>
            <person name="Suetake H."/>
            <person name="Naruse K."/>
            <person name="Brenner S."/>
            <person name="Suzuki Y."/>
            <person name="Venkatesh B."/>
        </authorList>
    </citation>
    <scope>NUCLEOTIDE SEQUENCE [LARGE SCALE GENOMIC DNA]</scope>
</reference>
<organism evidence="13 14">
    <name type="scientific">Takifugu rubripes</name>
    <name type="common">Japanese pufferfish</name>
    <name type="synonym">Fugu rubripes</name>
    <dbReference type="NCBI Taxonomy" id="31033"/>
    <lineage>
        <taxon>Eukaryota</taxon>
        <taxon>Metazoa</taxon>
        <taxon>Chordata</taxon>
        <taxon>Craniata</taxon>
        <taxon>Vertebrata</taxon>
        <taxon>Euteleostomi</taxon>
        <taxon>Actinopterygii</taxon>
        <taxon>Neopterygii</taxon>
        <taxon>Teleostei</taxon>
        <taxon>Neoteleostei</taxon>
        <taxon>Acanthomorphata</taxon>
        <taxon>Eupercaria</taxon>
        <taxon>Tetraodontiformes</taxon>
        <taxon>Tetradontoidea</taxon>
        <taxon>Tetraodontidae</taxon>
        <taxon>Takifugu</taxon>
    </lineage>
</organism>
<dbReference type="AlphaFoldDB" id="H2VDI9"/>
<evidence type="ECO:0000256" key="3">
    <source>
        <dbReference type="ARBA" id="ARBA00022527"/>
    </source>
</evidence>
<dbReference type="Ensembl" id="ENSTRUT00000047443.3">
    <property type="protein sequence ID" value="ENSTRUP00000047284.3"/>
    <property type="gene ID" value="ENSTRUG00000018471.3"/>
</dbReference>
<dbReference type="InterPro" id="IPR011009">
    <property type="entry name" value="Kinase-like_dom_sf"/>
</dbReference>
<dbReference type="InterPro" id="IPR050108">
    <property type="entry name" value="CDK"/>
</dbReference>
<dbReference type="FunFam" id="1.10.510.10:FF:000328">
    <property type="entry name" value="Cyclin-dependent kinase 20 isoform 2"/>
    <property type="match status" value="1"/>
</dbReference>
<dbReference type="Proteomes" id="UP000005226">
    <property type="component" value="Chromosome 19"/>
</dbReference>
<keyword evidence="7 10" id="KW-0067">ATP-binding</keyword>
<dbReference type="EC" id="2.7.11.22" evidence="2"/>
<dbReference type="InterPro" id="IPR008271">
    <property type="entry name" value="Ser/Thr_kinase_AS"/>
</dbReference>
<dbReference type="GO" id="GO:0005524">
    <property type="term" value="F:ATP binding"/>
    <property type="evidence" value="ECO:0007669"/>
    <property type="project" value="UniProtKB-UniRule"/>
</dbReference>
<proteinExistence type="inferred from homology"/>
<reference evidence="13" key="2">
    <citation type="submission" date="2025-08" db="UniProtKB">
        <authorList>
            <consortium name="Ensembl"/>
        </authorList>
    </citation>
    <scope>IDENTIFICATION</scope>
</reference>
<dbReference type="PROSITE" id="PS00107">
    <property type="entry name" value="PROTEIN_KINASE_ATP"/>
    <property type="match status" value="1"/>
</dbReference>